<evidence type="ECO:0000259" key="2">
    <source>
        <dbReference type="SMART" id="SM00093"/>
    </source>
</evidence>
<dbReference type="InterPro" id="IPR042178">
    <property type="entry name" value="Serpin_sf_1"/>
</dbReference>
<protein>
    <recommendedName>
        <fullName evidence="2">Serpin domain-containing protein</fullName>
    </recommendedName>
</protein>
<keyword evidence="4" id="KW-1185">Reference proteome</keyword>
<dbReference type="GO" id="GO:0005615">
    <property type="term" value="C:extracellular space"/>
    <property type="evidence" value="ECO:0007669"/>
    <property type="project" value="InterPro"/>
</dbReference>
<dbReference type="InterPro" id="IPR036186">
    <property type="entry name" value="Serpin_sf"/>
</dbReference>
<dbReference type="Pfam" id="PF00079">
    <property type="entry name" value="Serpin"/>
    <property type="match status" value="1"/>
</dbReference>
<dbReference type="InterPro" id="IPR000215">
    <property type="entry name" value="Serpin_fam"/>
</dbReference>
<accession>A0A2W2H0L1</accession>
<dbReference type="Proteomes" id="UP000248544">
    <property type="component" value="Unassembled WGS sequence"/>
</dbReference>
<dbReference type="Gene3D" id="2.30.39.10">
    <property type="entry name" value="Alpha-1-antitrypsin, domain 1"/>
    <property type="match status" value="1"/>
</dbReference>
<evidence type="ECO:0000313" key="4">
    <source>
        <dbReference type="Proteomes" id="UP000248544"/>
    </source>
</evidence>
<sequence>MKVGESGVLTAEGVSREVAPADAPVPQVVQGMTAFGHALHAKVARPGENTVISPLSIAYAYGLARAGAAGETGARIDQVFGFPGQGPHTAFNSLTADIITVDGVPPKPDRSERDAAQDGEPADPIVGIANGLFAQHGLPVKPGFLKTAKSQYDAGLHAVDFAGEATKTIDKWVTEQTAGRINKLFDSLDPATKLVLANAVYLKADWEKPFTAEPAQKAPFTLADGSRKTVELMKQSGNFRYAKGSGWQAVELPYAKSDLAMWVLVPDAGGAPGDLLKAETLQQVGPNLADTRVGVFLPRWDFGTDLDLMPPMSALGLGAGGDFSGISDGLTLKQAVHRANITVDEHGTEAAAVTGLAFPVSAAPEAETTVRADHPFAFAIVHKKTGAPLFMGQVSDPAKK</sequence>
<evidence type="ECO:0000256" key="1">
    <source>
        <dbReference type="RuleBase" id="RU000411"/>
    </source>
</evidence>
<dbReference type="GO" id="GO:0004867">
    <property type="term" value="F:serine-type endopeptidase inhibitor activity"/>
    <property type="evidence" value="ECO:0007669"/>
    <property type="project" value="InterPro"/>
</dbReference>
<dbReference type="EMBL" id="POUA01000021">
    <property type="protein sequence ID" value="PZG54141.1"/>
    <property type="molecule type" value="Genomic_DNA"/>
</dbReference>
<proteinExistence type="inferred from homology"/>
<dbReference type="AlphaFoldDB" id="A0A2W2H0L1"/>
<organism evidence="3 4">
    <name type="scientific">Spongiactinospora gelatinilytica</name>
    <dbReference type="NCBI Taxonomy" id="2666298"/>
    <lineage>
        <taxon>Bacteria</taxon>
        <taxon>Bacillati</taxon>
        <taxon>Actinomycetota</taxon>
        <taxon>Actinomycetes</taxon>
        <taxon>Streptosporangiales</taxon>
        <taxon>Streptosporangiaceae</taxon>
        <taxon>Spongiactinospora</taxon>
    </lineage>
</organism>
<comment type="caution">
    <text evidence="3">The sequence shown here is derived from an EMBL/GenBank/DDBJ whole genome shotgun (WGS) entry which is preliminary data.</text>
</comment>
<reference evidence="3 4" key="1">
    <citation type="submission" date="2018-01" db="EMBL/GenBank/DDBJ databases">
        <title>Draft genome sequence of Sphaerisporangium sp. 7K107.</title>
        <authorList>
            <person name="Sahin N."/>
            <person name="Saygin H."/>
            <person name="Ay H."/>
        </authorList>
    </citation>
    <scope>NUCLEOTIDE SEQUENCE [LARGE SCALE GENOMIC DNA]</scope>
    <source>
        <strain evidence="3 4">7K107</strain>
    </source>
</reference>
<dbReference type="PANTHER" id="PTHR11461:SF211">
    <property type="entry name" value="GH10112P-RELATED"/>
    <property type="match status" value="1"/>
</dbReference>
<comment type="similarity">
    <text evidence="1">Belongs to the serpin family.</text>
</comment>
<evidence type="ECO:0000313" key="3">
    <source>
        <dbReference type="EMBL" id="PZG54141.1"/>
    </source>
</evidence>
<dbReference type="CDD" id="cd19590">
    <property type="entry name" value="serpin_thermopin-like"/>
    <property type="match status" value="1"/>
</dbReference>
<dbReference type="SMART" id="SM00093">
    <property type="entry name" value="SERPIN"/>
    <property type="match status" value="1"/>
</dbReference>
<feature type="domain" description="Serpin" evidence="2">
    <location>
        <begin position="37"/>
        <end position="397"/>
    </location>
</feature>
<dbReference type="InterPro" id="IPR042185">
    <property type="entry name" value="Serpin_sf_2"/>
</dbReference>
<dbReference type="RefSeq" id="WP_111165830.1">
    <property type="nucleotide sequence ID" value="NZ_POUA01000021.1"/>
</dbReference>
<dbReference type="SUPFAM" id="SSF56574">
    <property type="entry name" value="Serpins"/>
    <property type="match status" value="1"/>
</dbReference>
<gene>
    <name evidence="3" type="ORF">C1I98_04700</name>
</gene>
<dbReference type="Gene3D" id="3.30.497.10">
    <property type="entry name" value="Antithrombin, subunit I, domain 2"/>
    <property type="match status" value="1"/>
</dbReference>
<name>A0A2W2H0L1_9ACTN</name>
<dbReference type="InterPro" id="IPR023796">
    <property type="entry name" value="Serpin_dom"/>
</dbReference>
<dbReference type="PANTHER" id="PTHR11461">
    <property type="entry name" value="SERINE PROTEASE INHIBITOR, SERPIN"/>
    <property type="match status" value="1"/>
</dbReference>